<gene>
    <name evidence="1" type="ORF">B5F15_12755</name>
</gene>
<protein>
    <submittedName>
        <fullName evidence="1">Uncharacterized protein</fullName>
    </submittedName>
</protein>
<sequence>MVLLSRKISVCKRKIFPQMIPAVSSEIWKIKIYAPRNAERFLYAWNLCIKYVIAIARERG</sequence>
<evidence type="ECO:0000313" key="2">
    <source>
        <dbReference type="Proteomes" id="UP000195326"/>
    </source>
</evidence>
<reference evidence="2" key="1">
    <citation type="submission" date="2017-04" db="EMBL/GenBank/DDBJ databases">
        <title>Function of individual gut microbiota members based on whole genome sequencing of pure cultures obtained from chicken caecum.</title>
        <authorList>
            <person name="Medvecky M."/>
            <person name="Cejkova D."/>
            <person name="Polansky O."/>
            <person name="Karasova D."/>
            <person name="Kubasova T."/>
            <person name="Cizek A."/>
            <person name="Rychlik I."/>
        </authorList>
    </citation>
    <scope>NUCLEOTIDE SEQUENCE [LARGE SCALE GENOMIC DNA]</scope>
    <source>
        <strain evidence="2">An179</strain>
    </source>
</reference>
<evidence type="ECO:0000313" key="1">
    <source>
        <dbReference type="EMBL" id="OUP56367.1"/>
    </source>
</evidence>
<accession>A0A1Y4LI35</accession>
<organism evidence="1 2">
    <name type="scientific">Butyricicoccus pullicaecorum</name>
    <dbReference type="NCBI Taxonomy" id="501571"/>
    <lineage>
        <taxon>Bacteria</taxon>
        <taxon>Bacillati</taxon>
        <taxon>Bacillota</taxon>
        <taxon>Clostridia</taxon>
        <taxon>Eubacteriales</taxon>
        <taxon>Butyricicoccaceae</taxon>
        <taxon>Butyricicoccus</taxon>
    </lineage>
</organism>
<dbReference type="Proteomes" id="UP000195326">
    <property type="component" value="Unassembled WGS sequence"/>
</dbReference>
<comment type="caution">
    <text evidence="1">The sequence shown here is derived from an EMBL/GenBank/DDBJ whole genome shotgun (WGS) entry which is preliminary data.</text>
</comment>
<name>A0A1Y4LI35_9FIRM</name>
<proteinExistence type="predicted"/>
<dbReference type="EMBL" id="NFKL01000019">
    <property type="protein sequence ID" value="OUP56367.1"/>
    <property type="molecule type" value="Genomic_DNA"/>
</dbReference>
<dbReference type="AlphaFoldDB" id="A0A1Y4LI35"/>